<accession>A0ABP7CYT4</accession>
<evidence type="ECO:0000256" key="9">
    <source>
        <dbReference type="SAM" id="Phobius"/>
    </source>
</evidence>
<keyword evidence="5" id="KW-0547">Nucleotide-binding</keyword>
<comment type="catalytic activity">
    <reaction evidence="1">
        <text>ATP + protein L-histidine = ADP + protein N-phospho-L-histidine.</text>
        <dbReference type="EC" id="2.7.13.3"/>
    </reaction>
</comment>
<dbReference type="Proteomes" id="UP001500902">
    <property type="component" value="Unassembled WGS sequence"/>
</dbReference>
<name>A0ABP7CYT4_9ACTN</name>
<dbReference type="InterPro" id="IPR050482">
    <property type="entry name" value="Sensor_HK_TwoCompSys"/>
</dbReference>
<evidence type="ECO:0000313" key="12">
    <source>
        <dbReference type="Proteomes" id="UP001500902"/>
    </source>
</evidence>
<keyword evidence="9" id="KW-0472">Membrane</keyword>
<feature type="transmembrane region" description="Helical" evidence="9">
    <location>
        <begin position="137"/>
        <end position="154"/>
    </location>
</feature>
<reference evidence="12" key="1">
    <citation type="journal article" date="2019" name="Int. J. Syst. Evol. Microbiol.">
        <title>The Global Catalogue of Microorganisms (GCM) 10K type strain sequencing project: providing services to taxonomists for standard genome sequencing and annotation.</title>
        <authorList>
            <consortium name="The Broad Institute Genomics Platform"/>
            <consortium name="The Broad Institute Genome Sequencing Center for Infectious Disease"/>
            <person name="Wu L."/>
            <person name="Ma J."/>
        </authorList>
    </citation>
    <scope>NUCLEOTIDE SEQUENCE [LARGE SCALE GENOMIC DNA]</scope>
    <source>
        <strain evidence="12">JCM 16904</strain>
    </source>
</reference>
<evidence type="ECO:0000256" key="3">
    <source>
        <dbReference type="ARBA" id="ARBA00022553"/>
    </source>
</evidence>
<gene>
    <name evidence="11" type="ORF">GCM10022224_075310</name>
</gene>
<dbReference type="PANTHER" id="PTHR24421">
    <property type="entry name" value="NITRATE/NITRITE SENSOR PROTEIN NARX-RELATED"/>
    <property type="match status" value="1"/>
</dbReference>
<keyword evidence="6 11" id="KW-0418">Kinase</keyword>
<dbReference type="Pfam" id="PF07730">
    <property type="entry name" value="HisKA_3"/>
    <property type="match status" value="1"/>
</dbReference>
<evidence type="ECO:0000256" key="7">
    <source>
        <dbReference type="ARBA" id="ARBA00022840"/>
    </source>
</evidence>
<feature type="domain" description="Signal transduction histidine kinase subgroup 3 dimerisation and phosphoacceptor" evidence="10">
    <location>
        <begin position="189"/>
        <end position="254"/>
    </location>
</feature>
<dbReference type="GO" id="GO:0016301">
    <property type="term" value="F:kinase activity"/>
    <property type="evidence" value="ECO:0007669"/>
    <property type="project" value="UniProtKB-KW"/>
</dbReference>
<feature type="transmembrane region" description="Helical" evidence="9">
    <location>
        <begin position="72"/>
        <end position="105"/>
    </location>
</feature>
<evidence type="ECO:0000259" key="10">
    <source>
        <dbReference type="Pfam" id="PF07730"/>
    </source>
</evidence>
<evidence type="ECO:0000256" key="6">
    <source>
        <dbReference type="ARBA" id="ARBA00022777"/>
    </source>
</evidence>
<organism evidence="11 12">
    <name type="scientific">Nonomuraea antimicrobica</name>
    <dbReference type="NCBI Taxonomy" id="561173"/>
    <lineage>
        <taxon>Bacteria</taxon>
        <taxon>Bacillati</taxon>
        <taxon>Actinomycetota</taxon>
        <taxon>Actinomycetes</taxon>
        <taxon>Streptosporangiales</taxon>
        <taxon>Streptosporangiaceae</taxon>
        <taxon>Nonomuraea</taxon>
    </lineage>
</organism>
<dbReference type="Gene3D" id="1.20.5.1930">
    <property type="match status" value="1"/>
</dbReference>
<protein>
    <recommendedName>
        <fullName evidence="2">histidine kinase</fullName>
        <ecNumber evidence="2">2.7.13.3</ecNumber>
    </recommendedName>
</protein>
<proteinExistence type="predicted"/>
<keyword evidence="12" id="KW-1185">Reference proteome</keyword>
<evidence type="ECO:0000256" key="4">
    <source>
        <dbReference type="ARBA" id="ARBA00022679"/>
    </source>
</evidence>
<evidence type="ECO:0000313" key="11">
    <source>
        <dbReference type="EMBL" id="GAA3698271.1"/>
    </source>
</evidence>
<comment type="caution">
    <text evidence="11">The sequence shown here is derived from an EMBL/GenBank/DDBJ whole genome shotgun (WGS) entry which is preliminary data.</text>
</comment>
<dbReference type="SUPFAM" id="SSF55874">
    <property type="entry name" value="ATPase domain of HSP90 chaperone/DNA topoisomerase II/histidine kinase"/>
    <property type="match status" value="1"/>
</dbReference>
<evidence type="ECO:0000256" key="8">
    <source>
        <dbReference type="ARBA" id="ARBA00023012"/>
    </source>
</evidence>
<keyword evidence="9" id="KW-0812">Transmembrane</keyword>
<evidence type="ECO:0000256" key="2">
    <source>
        <dbReference type="ARBA" id="ARBA00012438"/>
    </source>
</evidence>
<keyword evidence="3" id="KW-0597">Phosphoprotein</keyword>
<keyword evidence="4" id="KW-0808">Transferase</keyword>
<keyword evidence="8" id="KW-0902">Two-component regulatory system</keyword>
<evidence type="ECO:0000256" key="5">
    <source>
        <dbReference type="ARBA" id="ARBA00022741"/>
    </source>
</evidence>
<dbReference type="EMBL" id="BAAAZP010000152">
    <property type="protein sequence ID" value="GAA3698271.1"/>
    <property type="molecule type" value="Genomic_DNA"/>
</dbReference>
<dbReference type="InterPro" id="IPR036890">
    <property type="entry name" value="HATPase_C_sf"/>
</dbReference>
<dbReference type="PANTHER" id="PTHR24421:SF10">
    <property type="entry name" value="NITRATE_NITRITE SENSOR PROTEIN NARQ"/>
    <property type="match status" value="1"/>
</dbReference>
<dbReference type="EC" id="2.7.13.3" evidence="2"/>
<sequence length="395" mass="41942">MDESGIQSSPPWRQVPPLVLDVVLAVAVVAAGLIMVTRPGTAEGRPMTWQDALVAVIAFGLVFVRRRWPLPLLAVLTALVIAVAGSANDPAGFVAVTVVAAYTVAAQTNRRSAWLASGTAAAVGYVGTVAFTDQVWLGPPLGVVALIGMATAIGDATRNRRAYVASVRERARRAEQTREEEARRRIAEERMRIARDLHDVVAHHIAVINVHAGLAEHTVRTRTEQAEASLGHVRQAAQTVLGELTTILSVLRQNGDADAPTEPVRSLSQLGELLDTVAAAGLRVEHRQVGPERPLPAAIDQAAYRIVQEALTNAHKHGIGHLANLRIEYRANAVVLDVDNPAAPPITPSGETGHGLIGMRERVHAVGGTIAAGPAGDRFHVHAVLPMAAQPESRL</sequence>
<feature type="transmembrane region" description="Helical" evidence="9">
    <location>
        <begin position="112"/>
        <end position="131"/>
    </location>
</feature>
<feature type="transmembrane region" description="Helical" evidence="9">
    <location>
        <begin position="18"/>
        <end position="36"/>
    </location>
</feature>
<evidence type="ECO:0000256" key="1">
    <source>
        <dbReference type="ARBA" id="ARBA00000085"/>
    </source>
</evidence>
<keyword evidence="7" id="KW-0067">ATP-binding</keyword>
<dbReference type="Gene3D" id="3.30.565.10">
    <property type="entry name" value="Histidine kinase-like ATPase, C-terminal domain"/>
    <property type="match status" value="1"/>
</dbReference>
<dbReference type="InterPro" id="IPR011712">
    <property type="entry name" value="Sig_transdc_His_kin_sub3_dim/P"/>
</dbReference>
<keyword evidence="9" id="KW-1133">Transmembrane helix</keyword>
<dbReference type="CDD" id="cd16917">
    <property type="entry name" value="HATPase_UhpB-NarQ-NarX-like"/>
    <property type="match status" value="1"/>
</dbReference>